<evidence type="ECO:0000256" key="4">
    <source>
        <dbReference type="ARBA" id="ARBA00022898"/>
    </source>
</evidence>
<dbReference type="InterPro" id="IPR015424">
    <property type="entry name" value="PyrdxlP-dep_Trfase"/>
</dbReference>
<name>A0A8H5MFQ5_9AGAR</name>
<dbReference type="Gene3D" id="3.40.640.10">
    <property type="entry name" value="Type I PLP-dependent aspartate aminotransferase-like (Major domain)"/>
    <property type="match status" value="1"/>
</dbReference>
<evidence type="ECO:0000256" key="2">
    <source>
        <dbReference type="ARBA" id="ARBA00009077"/>
    </source>
</evidence>
<evidence type="ECO:0000256" key="3">
    <source>
        <dbReference type="ARBA" id="ARBA00022679"/>
    </source>
</evidence>
<dbReference type="GO" id="GO:0003961">
    <property type="term" value="F:O-acetylhomoserine aminocarboxypropyltransferase activity"/>
    <property type="evidence" value="ECO:0007669"/>
    <property type="project" value="TreeGrafter"/>
</dbReference>
<proteinExistence type="inferred from homology"/>
<organism evidence="6 7">
    <name type="scientific">Collybiopsis confluens</name>
    <dbReference type="NCBI Taxonomy" id="2823264"/>
    <lineage>
        <taxon>Eukaryota</taxon>
        <taxon>Fungi</taxon>
        <taxon>Dikarya</taxon>
        <taxon>Basidiomycota</taxon>
        <taxon>Agaricomycotina</taxon>
        <taxon>Agaricomycetes</taxon>
        <taxon>Agaricomycetidae</taxon>
        <taxon>Agaricales</taxon>
        <taxon>Marasmiineae</taxon>
        <taxon>Omphalotaceae</taxon>
        <taxon>Collybiopsis</taxon>
    </lineage>
</organism>
<dbReference type="OrthoDB" id="2751409at2759"/>
<dbReference type="EMBL" id="JAACJN010000007">
    <property type="protein sequence ID" value="KAF5392061.1"/>
    <property type="molecule type" value="Genomic_DNA"/>
</dbReference>
<comment type="similarity">
    <text evidence="2">Belongs to the trans-sulfuration enzymes family.</text>
</comment>
<dbReference type="GO" id="GO:0005737">
    <property type="term" value="C:cytoplasm"/>
    <property type="evidence" value="ECO:0007669"/>
    <property type="project" value="TreeGrafter"/>
</dbReference>
<protein>
    <submittedName>
        <fullName evidence="6">Uncharacterized protein</fullName>
    </submittedName>
</protein>
<dbReference type="InterPro" id="IPR015422">
    <property type="entry name" value="PyrdxlP-dep_Trfase_small"/>
</dbReference>
<dbReference type="InterPro" id="IPR015421">
    <property type="entry name" value="PyrdxlP-dep_Trfase_major"/>
</dbReference>
<reference evidence="6 7" key="1">
    <citation type="journal article" date="2020" name="ISME J.">
        <title>Uncovering the hidden diversity of litter-decomposition mechanisms in mushroom-forming fungi.</title>
        <authorList>
            <person name="Floudas D."/>
            <person name="Bentzer J."/>
            <person name="Ahren D."/>
            <person name="Johansson T."/>
            <person name="Persson P."/>
            <person name="Tunlid A."/>
        </authorList>
    </citation>
    <scope>NUCLEOTIDE SEQUENCE [LARGE SCALE GENOMIC DNA]</scope>
    <source>
        <strain evidence="6 7">CBS 406.79</strain>
    </source>
</reference>
<dbReference type="CDD" id="cd00614">
    <property type="entry name" value="CGS_like"/>
    <property type="match status" value="1"/>
</dbReference>
<keyword evidence="3" id="KW-0808">Transferase</keyword>
<dbReference type="InterPro" id="IPR000277">
    <property type="entry name" value="Cys/Met-Metab_PyrdxlP-dep_enz"/>
</dbReference>
<dbReference type="SUPFAM" id="SSF53383">
    <property type="entry name" value="PLP-dependent transferases"/>
    <property type="match status" value="1"/>
</dbReference>
<dbReference type="Pfam" id="PF01053">
    <property type="entry name" value="Cys_Met_Meta_PP"/>
    <property type="match status" value="1"/>
</dbReference>
<dbReference type="AlphaFoldDB" id="A0A8H5MFQ5"/>
<dbReference type="Gene3D" id="3.90.1150.10">
    <property type="entry name" value="Aspartate Aminotransferase, domain 1"/>
    <property type="match status" value="1"/>
</dbReference>
<evidence type="ECO:0000313" key="7">
    <source>
        <dbReference type="Proteomes" id="UP000518752"/>
    </source>
</evidence>
<feature type="region of interest" description="Disordered" evidence="5">
    <location>
        <begin position="407"/>
        <end position="478"/>
    </location>
</feature>
<feature type="compositionally biased region" description="Acidic residues" evidence="5">
    <location>
        <begin position="441"/>
        <end position="468"/>
    </location>
</feature>
<keyword evidence="7" id="KW-1185">Reference proteome</keyword>
<comment type="cofactor">
    <cofactor evidence="1">
        <name>pyridoxal 5'-phosphate</name>
        <dbReference type="ChEBI" id="CHEBI:597326"/>
    </cofactor>
</comment>
<gene>
    <name evidence="6" type="ORF">D9757_003293</name>
</gene>
<dbReference type="PANTHER" id="PTHR43797">
    <property type="entry name" value="HOMOCYSTEINE/CYSTEINE SYNTHASE"/>
    <property type="match status" value="1"/>
</dbReference>
<evidence type="ECO:0000313" key="6">
    <source>
        <dbReference type="EMBL" id="KAF5392061.1"/>
    </source>
</evidence>
<comment type="caution">
    <text evidence="6">The sequence shown here is derived from an EMBL/GenBank/DDBJ whole genome shotgun (WGS) entry which is preliminary data.</text>
</comment>
<dbReference type="GO" id="GO:0006535">
    <property type="term" value="P:cysteine biosynthetic process from serine"/>
    <property type="evidence" value="ECO:0007669"/>
    <property type="project" value="TreeGrafter"/>
</dbReference>
<dbReference type="InterPro" id="IPR006235">
    <property type="entry name" value="OAc-hSer/O-AcSer_sulfhydrylase"/>
</dbReference>
<sequence length="1066" mass="118819">MSVELGIAGLEDNPRCKLTIPDRLKLLRIRERGWALFKPNFTLEIPVQHPSVVVYELSGGSYMLSGMTRNSINHIQLPSTPNEAIPRWNYIPVTDELLDFGLAATEHDLTAVLTTNADEDDTVLKITFLQLSTGLPHPLSKSPMQFRQHILIDNLGVGIEIVGDIAALVIRDVSFGHSSRDKVLILDWKCGVVRAELYTESRRYQSAIFLTPDVLLVTNAYEQCLEIWRLPPFSPMSILPVVHTTPELCLALPAIHTGFVISEFACRGAPNPILSIPTGNRPFHSSPEESIMVFHLNIAPIDPRIPIPFIFFAHRRTFLNLLVTPKEQPQRPYQPSPRLTMKTKTKVTPWADWGPPVTRWLHARSIPTEWITTTSGSRYAYISSHAPALPQHVVLYDFNQNHVRRVTSDKKHGKPPYHNPFSALSSAETGVATAAAQSFGELDEDEAEVEDEDEMEAEDEDEDEDEDSEVKSVVEDDDEEDELWRRVWVEDQPDLHDQLRVFKEEVGGRLPYVAVKSKRVYDFHGILMDDERLLGIKVWVSFAGLNIYAKKVVSLPRGITPLLVWKVSKFYILDEAGMMMDSAQCQFRLVLYLYSWFVFVQFLYEYFLRTVYVLNAMEPVKADDLRYLNMISRRLSVDHRVFRQGIARWFVEVRHGLKLESTPSPATPNLIPNFSSANLHIFILYKHVQRRAIPQHGADLFGLKIAALEGGIGAIATSSGMAAQFLAVTAITELGDNIVSRQTYNQFKVTLKKYGVTTKFVTTTDPAAFEAAIDDKTKAIFIESITNPKYNVIDIPALAKIAHDHGIPLIVDNTFGMGGYLIRPFEHGADIVGEFLFNPSPLATKWIGGHGTTIGGVIVDGGKFNWNSPKFPSFITPSEGYHGLIFADLGAQAYGIKVRVELLRDIGPCLSPFAAFLLLQGLETLSLRGERHSSNALAVAQYLEKNPNVSWVSYLGLPNHDSHEIAKKLLRPGVFGGILSFGVKGDAATASKFVDSLKLASNLANVGDAKTLVIHPASTTHQQLTELEQLQSGVPPDLIRVSVGIEDARDIIADLEAGFRLAFGQS</sequence>
<dbReference type="GO" id="GO:0004124">
    <property type="term" value="F:cysteine synthase activity"/>
    <property type="evidence" value="ECO:0007669"/>
    <property type="project" value="TreeGrafter"/>
</dbReference>
<dbReference type="PANTHER" id="PTHR43797:SF2">
    <property type="entry name" value="HOMOCYSTEINE_CYSTEINE SYNTHASE"/>
    <property type="match status" value="1"/>
</dbReference>
<evidence type="ECO:0000256" key="1">
    <source>
        <dbReference type="ARBA" id="ARBA00001933"/>
    </source>
</evidence>
<evidence type="ECO:0000256" key="5">
    <source>
        <dbReference type="SAM" id="MobiDB-lite"/>
    </source>
</evidence>
<dbReference type="GO" id="GO:0071269">
    <property type="term" value="P:L-homocysteine biosynthetic process"/>
    <property type="evidence" value="ECO:0007669"/>
    <property type="project" value="TreeGrafter"/>
</dbReference>
<dbReference type="GO" id="GO:0030170">
    <property type="term" value="F:pyridoxal phosphate binding"/>
    <property type="evidence" value="ECO:0007669"/>
    <property type="project" value="InterPro"/>
</dbReference>
<dbReference type="Proteomes" id="UP000518752">
    <property type="component" value="Unassembled WGS sequence"/>
</dbReference>
<accession>A0A8H5MFQ5</accession>
<keyword evidence="4" id="KW-0663">Pyridoxal phosphate</keyword>
<dbReference type="GO" id="GO:0019346">
    <property type="term" value="P:transsulfuration"/>
    <property type="evidence" value="ECO:0007669"/>
    <property type="project" value="InterPro"/>
</dbReference>